<dbReference type="InterPro" id="IPR013655">
    <property type="entry name" value="PAS_fold_3"/>
</dbReference>
<dbReference type="AlphaFoldDB" id="A0A0F9E4U7"/>
<dbReference type="PANTHER" id="PTHR44591:SF3">
    <property type="entry name" value="RESPONSE REGULATORY DOMAIN-CONTAINING PROTEIN"/>
    <property type="match status" value="1"/>
</dbReference>
<feature type="domain" description="PAS" evidence="3">
    <location>
        <begin position="132"/>
        <end position="204"/>
    </location>
</feature>
<dbReference type="SUPFAM" id="SSF52172">
    <property type="entry name" value="CheY-like"/>
    <property type="match status" value="1"/>
</dbReference>
<name>A0A0F9E4U7_9ZZZZ</name>
<sequence>MEATRVFVVEDESLIARDIMNSLEQMGYKVTGTAASGADALRMVEQTTPDLVLMDIVLQGDMDGIETAEKVRSRFNIPVIYLTACSDDIALDRAKLTEPFGYIVKPYEEEELHLAIEMAIYKHQMEEEIRLSREQYRTLLESAGAIPWELDPDTGCFNYMGPQSRTVLGFSPEDISDLGDFIARVPKEHAKRVREFYLRAYKKDESAEIEYPFTTSTGDQVWLRDTGTLSHTADGGHSLRGFILEITRRKLAEDQREMYIAELQQALEKIKALHGMLPICAWCKKIRDDHGYWKQVEIYLEEHSEAEFTHSMCPECKNHMEAELKDIHKGDKKEN</sequence>
<evidence type="ECO:0000313" key="4">
    <source>
        <dbReference type="EMBL" id="KKL19033.1"/>
    </source>
</evidence>
<dbReference type="CDD" id="cd00130">
    <property type="entry name" value="PAS"/>
    <property type="match status" value="1"/>
</dbReference>
<evidence type="ECO:0000259" key="3">
    <source>
        <dbReference type="PROSITE" id="PS50112"/>
    </source>
</evidence>
<dbReference type="InterPro" id="IPR001789">
    <property type="entry name" value="Sig_transdc_resp-reg_receiver"/>
</dbReference>
<dbReference type="Gene3D" id="3.40.50.2300">
    <property type="match status" value="1"/>
</dbReference>
<dbReference type="SUPFAM" id="SSF55785">
    <property type="entry name" value="PYP-like sensor domain (PAS domain)"/>
    <property type="match status" value="1"/>
</dbReference>
<comment type="caution">
    <text evidence="4">The sequence shown here is derived from an EMBL/GenBank/DDBJ whole genome shotgun (WGS) entry which is preliminary data.</text>
</comment>
<dbReference type="Gene3D" id="3.30.450.20">
    <property type="entry name" value="PAS domain"/>
    <property type="match status" value="1"/>
</dbReference>
<dbReference type="NCBIfam" id="TIGR00229">
    <property type="entry name" value="sensory_box"/>
    <property type="match status" value="1"/>
</dbReference>
<dbReference type="SMART" id="SM00448">
    <property type="entry name" value="REC"/>
    <property type="match status" value="1"/>
</dbReference>
<gene>
    <name evidence="4" type="ORF">LCGC14_2469530</name>
</gene>
<evidence type="ECO:0000256" key="1">
    <source>
        <dbReference type="ARBA" id="ARBA00022553"/>
    </source>
</evidence>
<keyword evidence="1" id="KW-0597">Phosphoprotein</keyword>
<dbReference type="GO" id="GO:0000160">
    <property type="term" value="P:phosphorelay signal transduction system"/>
    <property type="evidence" value="ECO:0007669"/>
    <property type="project" value="InterPro"/>
</dbReference>
<accession>A0A0F9E4U7</accession>
<dbReference type="InterPro" id="IPR035965">
    <property type="entry name" value="PAS-like_dom_sf"/>
</dbReference>
<organism evidence="4">
    <name type="scientific">marine sediment metagenome</name>
    <dbReference type="NCBI Taxonomy" id="412755"/>
    <lineage>
        <taxon>unclassified sequences</taxon>
        <taxon>metagenomes</taxon>
        <taxon>ecological metagenomes</taxon>
    </lineage>
</organism>
<dbReference type="Pfam" id="PF00072">
    <property type="entry name" value="Response_reg"/>
    <property type="match status" value="1"/>
</dbReference>
<dbReference type="PANTHER" id="PTHR44591">
    <property type="entry name" value="STRESS RESPONSE REGULATOR PROTEIN 1"/>
    <property type="match status" value="1"/>
</dbReference>
<dbReference type="InterPro" id="IPR050595">
    <property type="entry name" value="Bact_response_regulator"/>
</dbReference>
<evidence type="ECO:0000259" key="2">
    <source>
        <dbReference type="PROSITE" id="PS50110"/>
    </source>
</evidence>
<feature type="domain" description="Response regulatory" evidence="2">
    <location>
        <begin position="5"/>
        <end position="120"/>
    </location>
</feature>
<reference evidence="4" key="1">
    <citation type="journal article" date="2015" name="Nature">
        <title>Complex archaea that bridge the gap between prokaryotes and eukaryotes.</title>
        <authorList>
            <person name="Spang A."/>
            <person name="Saw J.H."/>
            <person name="Jorgensen S.L."/>
            <person name="Zaremba-Niedzwiedzka K."/>
            <person name="Martijn J."/>
            <person name="Lind A.E."/>
            <person name="van Eijk R."/>
            <person name="Schleper C."/>
            <person name="Guy L."/>
            <person name="Ettema T.J."/>
        </authorList>
    </citation>
    <scope>NUCLEOTIDE SEQUENCE</scope>
</reference>
<dbReference type="InterPro" id="IPR011006">
    <property type="entry name" value="CheY-like_superfamily"/>
</dbReference>
<dbReference type="PROSITE" id="PS50112">
    <property type="entry name" value="PAS"/>
    <property type="match status" value="1"/>
</dbReference>
<protein>
    <recommendedName>
        <fullName evidence="5">Response regulatory domain-containing protein</fullName>
    </recommendedName>
</protein>
<dbReference type="Pfam" id="PF08447">
    <property type="entry name" value="PAS_3"/>
    <property type="match status" value="1"/>
</dbReference>
<proteinExistence type="predicted"/>
<dbReference type="InterPro" id="IPR000014">
    <property type="entry name" value="PAS"/>
</dbReference>
<dbReference type="PROSITE" id="PS50110">
    <property type="entry name" value="RESPONSE_REGULATORY"/>
    <property type="match status" value="1"/>
</dbReference>
<dbReference type="EMBL" id="LAZR01038635">
    <property type="protein sequence ID" value="KKL19033.1"/>
    <property type="molecule type" value="Genomic_DNA"/>
</dbReference>
<evidence type="ECO:0008006" key="5">
    <source>
        <dbReference type="Google" id="ProtNLM"/>
    </source>
</evidence>
<dbReference type="CDD" id="cd17534">
    <property type="entry name" value="REC_DC-like"/>
    <property type="match status" value="1"/>
</dbReference>